<evidence type="ECO:0000313" key="1">
    <source>
        <dbReference type="EMBL" id="DAE21639.1"/>
    </source>
</evidence>
<protein>
    <submittedName>
        <fullName evidence="1">Uncharacterized protein</fullName>
    </submittedName>
</protein>
<sequence>MGTRNLTIVYSNGEYKVAQYGQWDGYPEGLGVQLLKYLKGININELRNAVNDCTYLSKEDFDEINKNIDEARKDNPRFSWQKFYPELSRDTGGDILELIMFKNKTKLQNSLNFAADSLFCEWAYVIDLDKNTYEVYEGFNKEPLDESERFYFLTSIAKKEYRENPKEYYPVKFVTEYSLGSLPDEKDFLEDISKICGFDEEE</sequence>
<name>A0A8S5QQS9_9CAUD</name>
<organism evidence="1">
    <name type="scientific">Siphoviridae sp. ct4be24</name>
    <dbReference type="NCBI Taxonomy" id="2826289"/>
    <lineage>
        <taxon>Viruses</taxon>
        <taxon>Duplodnaviria</taxon>
        <taxon>Heunggongvirae</taxon>
        <taxon>Uroviricota</taxon>
        <taxon>Caudoviricetes</taxon>
    </lineage>
</organism>
<reference evidence="1" key="1">
    <citation type="journal article" date="2021" name="Proc. Natl. Acad. Sci. U.S.A.">
        <title>A Catalog of Tens of Thousands of Viruses from Human Metagenomes Reveals Hidden Associations with Chronic Diseases.</title>
        <authorList>
            <person name="Tisza M.J."/>
            <person name="Buck C.B."/>
        </authorList>
    </citation>
    <scope>NUCLEOTIDE SEQUENCE</scope>
    <source>
        <strain evidence="1">Ct4be24</strain>
    </source>
</reference>
<proteinExistence type="predicted"/>
<accession>A0A8S5QQS9</accession>
<dbReference type="EMBL" id="BK015714">
    <property type="protein sequence ID" value="DAE21639.1"/>
    <property type="molecule type" value="Genomic_DNA"/>
</dbReference>